<feature type="chain" id="PRO_5042046095" evidence="2">
    <location>
        <begin position="34"/>
        <end position="155"/>
    </location>
</feature>
<sequence>MDTPTSFRLSAFLAAFLVATLMVSVAFVPTCEARPVMPDKIRTNHWINATETSSETHSVAFVNTTEWVVYRHPDFFTHPTMRIGAPVRLASAALPLKASGPGPGGDENGTADVDAVVSGSEAEGEETGKGRESGRIEITVQIDLGGRGGEVMKEG</sequence>
<evidence type="ECO:0000313" key="3">
    <source>
        <dbReference type="EMBL" id="KAJ2897130.1"/>
    </source>
</evidence>
<evidence type="ECO:0000313" key="4">
    <source>
        <dbReference type="Proteomes" id="UP001201980"/>
    </source>
</evidence>
<feature type="region of interest" description="Disordered" evidence="1">
    <location>
        <begin position="96"/>
        <end position="134"/>
    </location>
</feature>
<keyword evidence="4" id="KW-1185">Reference proteome</keyword>
<organism evidence="3 4">
    <name type="scientific">Zalerion maritima</name>
    <dbReference type="NCBI Taxonomy" id="339359"/>
    <lineage>
        <taxon>Eukaryota</taxon>
        <taxon>Fungi</taxon>
        <taxon>Dikarya</taxon>
        <taxon>Ascomycota</taxon>
        <taxon>Pezizomycotina</taxon>
        <taxon>Sordariomycetes</taxon>
        <taxon>Lulworthiomycetidae</taxon>
        <taxon>Lulworthiales</taxon>
        <taxon>Lulworthiaceae</taxon>
        <taxon>Zalerion</taxon>
    </lineage>
</organism>
<comment type="caution">
    <text evidence="3">The sequence shown here is derived from an EMBL/GenBank/DDBJ whole genome shotgun (WGS) entry which is preliminary data.</text>
</comment>
<gene>
    <name evidence="3" type="ORF">MKZ38_004948</name>
</gene>
<dbReference type="AlphaFoldDB" id="A0AAD5WQL9"/>
<feature type="signal peptide" evidence="2">
    <location>
        <begin position="1"/>
        <end position="33"/>
    </location>
</feature>
<accession>A0AAD5WQL9</accession>
<protein>
    <submittedName>
        <fullName evidence="3">Uncharacterized protein</fullName>
    </submittedName>
</protein>
<dbReference type="Proteomes" id="UP001201980">
    <property type="component" value="Unassembled WGS sequence"/>
</dbReference>
<name>A0AAD5WQL9_9PEZI</name>
<evidence type="ECO:0000256" key="1">
    <source>
        <dbReference type="SAM" id="MobiDB-lite"/>
    </source>
</evidence>
<keyword evidence="2" id="KW-0732">Signal</keyword>
<evidence type="ECO:0000256" key="2">
    <source>
        <dbReference type="SAM" id="SignalP"/>
    </source>
</evidence>
<dbReference type="EMBL" id="JAKWBI020000292">
    <property type="protein sequence ID" value="KAJ2897130.1"/>
    <property type="molecule type" value="Genomic_DNA"/>
</dbReference>
<proteinExistence type="predicted"/>
<reference evidence="3" key="1">
    <citation type="submission" date="2022-07" db="EMBL/GenBank/DDBJ databases">
        <title>Draft genome sequence of Zalerion maritima ATCC 34329, a (micro)plastics degrading marine fungus.</title>
        <authorList>
            <person name="Paco A."/>
            <person name="Goncalves M.F.M."/>
            <person name="Rocha-Santos T.A.P."/>
            <person name="Alves A."/>
        </authorList>
    </citation>
    <scope>NUCLEOTIDE SEQUENCE</scope>
    <source>
        <strain evidence="3">ATCC 34329</strain>
    </source>
</reference>